<evidence type="ECO:0000256" key="6">
    <source>
        <dbReference type="ARBA" id="ARBA00022801"/>
    </source>
</evidence>
<evidence type="ECO:0000256" key="3">
    <source>
        <dbReference type="ARBA" id="ARBA00022670"/>
    </source>
</evidence>
<feature type="transmembrane region" description="Helical" evidence="11">
    <location>
        <begin position="109"/>
        <end position="129"/>
    </location>
</feature>
<evidence type="ECO:0000256" key="9">
    <source>
        <dbReference type="ARBA" id="ARBA00023049"/>
    </source>
</evidence>
<keyword evidence="10 11" id="KW-0472">Membrane</keyword>
<dbReference type="InterPro" id="IPR001915">
    <property type="entry name" value="Peptidase_M48"/>
</dbReference>
<dbReference type="GO" id="GO:0046872">
    <property type="term" value="F:metal ion binding"/>
    <property type="evidence" value="ECO:0007669"/>
    <property type="project" value="UniProtKB-KW"/>
</dbReference>
<dbReference type="InterPro" id="IPR050083">
    <property type="entry name" value="HtpX_protease"/>
</dbReference>
<keyword evidence="5" id="KW-0479">Metal-binding</keyword>
<organism evidence="13">
    <name type="scientific">uncultured Planctomycetota bacterium</name>
    <dbReference type="NCBI Taxonomy" id="120965"/>
    <lineage>
        <taxon>Bacteria</taxon>
        <taxon>Pseudomonadati</taxon>
        <taxon>Planctomycetota</taxon>
        <taxon>environmental samples</taxon>
    </lineage>
</organism>
<dbReference type="PANTHER" id="PTHR43221:SF2">
    <property type="entry name" value="PROTEASE HTPX HOMOLOG"/>
    <property type="match status" value="1"/>
</dbReference>
<dbReference type="CDD" id="cd07345">
    <property type="entry name" value="M48A_Ste24p-like"/>
    <property type="match status" value="1"/>
</dbReference>
<feature type="transmembrane region" description="Helical" evidence="11">
    <location>
        <begin position="465"/>
        <end position="489"/>
    </location>
</feature>
<name>H5S892_9BACT</name>
<feature type="transmembrane region" description="Helical" evidence="11">
    <location>
        <begin position="150"/>
        <end position="173"/>
    </location>
</feature>
<evidence type="ECO:0000256" key="1">
    <source>
        <dbReference type="ARBA" id="ARBA00001947"/>
    </source>
</evidence>
<dbReference type="GO" id="GO:0006508">
    <property type="term" value="P:proteolysis"/>
    <property type="evidence" value="ECO:0007669"/>
    <property type="project" value="UniProtKB-KW"/>
</dbReference>
<keyword evidence="3" id="KW-0645">Protease</keyword>
<evidence type="ECO:0000256" key="8">
    <source>
        <dbReference type="ARBA" id="ARBA00022989"/>
    </source>
</evidence>
<evidence type="ECO:0000256" key="11">
    <source>
        <dbReference type="SAM" id="Phobius"/>
    </source>
</evidence>
<feature type="transmembrane region" description="Helical" evidence="11">
    <location>
        <begin position="68"/>
        <end position="89"/>
    </location>
</feature>
<reference evidence="13" key="2">
    <citation type="journal article" date="2012" name="PLoS ONE">
        <title>A Deeply Branching Thermophilic Bacterium with an Ancient Acetyl-CoA Pathway Dominates a Subsurface Ecosystem.</title>
        <authorList>
            <person name="Takami H."/>
            <person name="Noguchi H."/>
            <person name="Takaki Y."/>
            <person name="Uchiyama I."/>
            <person name="Toyoda A."/>
            <person name="Nishi S."/>
            <person name="Chee G.-J."/>
            <person name="Arai W."/>
            <person name="Nunoura T."/>
            <person name="Itoh T."/>
            <person name="Hattori M."/>
            <person name="Takai K."/>
        </authorList>
    </citation>
    <scope>NUCLEOTIDE SEQUENCE</scope>
</reference>
<dbReference type="Pfam" id="PF01435">
    <property type="entry name" value="Peptidase_M48"/>
    <property type="match status" value="1"/>
</dbReference>
<evidence type="ECO:0000256" key="4">
    <source>
        <dbReference type="ARBA" id="ARBA00022692"/>
    </source>
</evidence>
<feature type="transmembrane region" description="Helical" evidence="11">
    <location>
        <begin position="28"/>
        <end position="47"/>
    </location>
</feature>
<feature type="transmembrane region" description="Helical" evidence="11">
    <location>
        <begin position="193"/>
        <end position="217"/>
    </location>
</feature>
<evidence type="ECO:0000259" key="12">
    <source>
        <dbReference type="Pfam" id="PF01435"/>
    </source>
</evidence>
<evidence type="ECO:0000256" key="5">
    <source>
        <dbReference type="ARBA" id="ARBA00022723"/>
    </source>
</evidence>
<keyword evidence="7" id="KW-0862">Zinc</keyword>
<evidence type="ECO:0000256" key="7">
    <source>
        <dbReference type="ARBA" id="ARBA00022833"/>
    </source>
</evidence>
<keyword evidence="2" id="KW-1003">Cell membrane</keyword>
<keyword evidence="9" id="KW-0482">Metalloprotease</keyword>
<dbReference type="PANTHER" id="PTHR43221">
    <property type="entry name" value="PROTEASE HTPX"/>
    <property type="match status" value="1"/>
</dbReference>
<dbReference type="GO" id="GO:0004222">
    <property type="term" value="F:metalloendopeptidase activity"/>
    <property type="evidence" value="ECO:0007669"/>
    <property type="project" value="InterPro"/>
</dbReference>
<comment type="cofactor">
    <cofactor evidence="1">
        <name>Zn(2+)</name>
        <dbReference type="ChEBI" id="CHEBI:29105"/>
    </cofactor>
</comment>
<keyword evidence="6" id="KW-0378">Hydrolase</keyword>
<feature type="transmembrane region" description="Helical" evidence="11">
    <location>
        <begin position="346"/>
        <end position="367"/>
    </location>
</feature>
<dbReference type="Gene3D" id="3.30.2010.10">
    <property type="entry name" value="Metalloproteases ('zincins'), catalytic domain"/>
    <property type="match status" value="1"/>
</dbReference>
<protein>
    <submittedName>
        <fullName evidence="13">Tetratricopeptide repeat domain protein</fullName>
    </submittedName>
</protein>
<reference evidence="13" key="1">
    <citation type="journal article" date="2005" name="Environ. Microbiol.">
        <title>Genetic and functional properties of uncultivated thermophilic crenarchaeotes from a subsurface gold mine as revealed by analysis of genome fragments.</title>
        <authorList>
            <person name="Nunoura T."/>
            <person name="Hirayama H."/>
            <person name="Takami H."/>
            <person name="Oida H."/>
            <person name="Nishi S."/>
            <person name="Shimamura S."/>
            <person name="Suzuki Y."/>
            <person name="Inagaki F."/>
            <person name="Takai K."/>
            <person name="Nealson K.H."/>
            <person name="Horikoshi K."/>
        </authorList>
    </citation>
    <scope>NUCLEOTIDE SEQUENCE</scope>
</reference>
<evidence type="ECO:0000313" key="13">
    <source>
        <dbReference type="EMBL" id="BAL52378.1"/>
    </source>
</evidence>
<accession>H5S892</accession>
<dbReference type="EMBL" id="AP011626">
    <property type="protein sequence ID" value="BAL52378.1"/>
    <property type="molecule type" value="Genomic_DNA"/>
</dbReference>
<feature type="transmembrane region" description="Helical" evidence="11">
    <location>
        <begin position="303"/>
        <end position="326"/>
    </location>
</feature>
<gene>
    <name evidence="13" type="ORF">HGMM_F01A04C25</name>
</gene>
<evidence type="ECO:0000256" key="10">
    <source>
        <dbReference type="ARBA" id="ARBA00023136"/>
    </source>
</evidence>
<sequence>MQILLLLTIILALLPTFPIGLVTDGRWSVVCTAATVAALFLVAWMAGKLFAHLWNRTWYLRGLRCYRLVRAGLFVGVVLVEFISLILLSWGYVVRRVWGLGTWILLDEILLLSPLMLSLVAVWWGLYPAEKILHDSLRRRDSTPFWSRTGYVIFQARTHSAILILPMLLYVTVQEMGSQLDSALMEQFRQWLPFYYFTGISVLAVLVVLLILPWMLVRIWQTESLPQGELRDLLESTARRLGFRYTDFRVWHTQNNIANALVTGILPWPRYVVFSDSLLQALSSYELVAVLGHEIGHVRRWHLPLYVGLCMLAAVSGVQLLSLRWPGLEPYLVALLYRLPSDLADWRQWLHLAFSMTVLWGYIWLIFGYVSRHCEREADVYGCLAASCGNAQCSDHRENRSLAKSGDSLCPTGIRIFISALEKVADINGLPRTQWSWRHGSIARRIAYLEKLQRRVAQGCRWPRWLWLPSWTTLILLALSVGGLSYLGISVF</sequence>
<evidence type="ECO:0000256" key="2">
    <source>
        <dbReference type="ARBA" id="ARBA00022475"/>
    </source>
</evidence>
<keyword evidence="4 11" id="KW-0812">Transmembrane</keyword>
<dbReference type="AlphaFoldDB" id="H5S892"/>
<keyword evidence="8 11" id="KW-1133">Transmembrane helix</keyword>
<proteinExistence type="predicted"/>
<feature type="domain" description="Peptidase M48" evidence="12">
    <location>
        <begin position="225"/>
        <end position="451"/>
    </location>
</feature>